<dbReference type="Pfam" id="PF12974">
    <property type="entry name" value="Phosphonate-bd"/>
    <property type="match status" value="1"/>
</dbReference>
<dbReference type="Gene3D" id="3.40.190.10">
    <property type="entry name" value="Periplasmic binding protein-like II"/>
    <property type="match status" value="2"/>
</dbReference>
<dbReference type="PANTHER" id="PTHR35841">
    <property type="entry name" value="PHOSPHONATES-BINDING PERIPLASMIC PROTEIN"/>
    <property type="match status" value="1"/>
</dbReference>
<protein>
    <submittedName>
        <fullName evidence="1">Phosphate ABC transporter substrate-binding protein</fullName>
    </submittedName>
</protein>
<dbReference type="OrthoDB" id="5343002at2"/>
<dbReference type="PANTHER" id="PTHR35841:SF1">
    <property type="entry name" value="PHOSPHONATES-BINDING PERIPLASMIC PROTEIN"/>
    <property type="match status" value="1"/>
</dbReference>
<name>A0A227JGL4_VIBPH</name>
<dbReference type="EMBL" id="NIXT01000247">
    <property type="protein sequence ID" value="OXE33635.1"/>
    <property type="molecule type" value="Genomic_DNA"/>
</dbReference>
<proteinExistence type="predicted"/>
<evidence type="ECO:0000313" key="2">
    <source>
        <dbReference type="Proteomes" id="UP000214596"/>
    </source>
</evidence>
<gene>
    <name evidence="1" type="ORF">CA163_06505</name>
</gene>
<evidence type="ECO:0000313" key="1">
    <source>
        <dbReference type="EMBL" id="OXE33635.1"/>
    </source>
</evidence>
<dbReference type="SUPFAM" id="SSF53850">
    <property type="entry name" value="Periplasmic binding protein-like II"/>
    <property type="match status" value="1"/>
</dbReference>
<dbReference type="Proteomes" id="UP000214596">
    <property type="component" value="Unassembled WGS sequence"/>
</dbReference>
<sequence>MRQFNALIRNLSNSYLSLTEDKHKEVILLNSQLQKLTWLFKRRIFTLLMTLCILSPSIFAQSSLVFGVVPQQSATKLVQQWQPLLQRWGELAGVEIKFATARDIPTFEARLMAGEYDIAYMNPYHFTLVNQTPGYTALARAKNKRITGIIVARKGQSVTLDDLQEETIAFPAPRAFAASIITQSELEQKGIKFTPKYVGSHDSVYLGVLKGLYVAGGGVKRTFESLPSETKEQLSVIYTTAGYTPHAIAVSNEVDEEMALALRAAISQLNEDPKAQESFALLNIDGLQLAQDQDWQDVVQLGISR</sequence>
<dbReference type="STRING" id="670.ACZ92_22305"/>
<dbReference type="AlphaFoldDB" id="A0A227JGL4"/>
<comment type="caution">
    <text evidence="1">The sequence shown here is derived from an EMBL/GenBank/DDBJ whole genome shotgun (WGS) entry which is preliminary data.</text>
</comment>
<organism evidence="1 2">
    <name type="scientific">Vibrio parahaemolyticus</name>
    <dbReference type="NCBI Taxonomy" id="670"/>
    <lineage>
        <taxon>Bacteria</taxon>
        <taxon>Pseudomonadati</taxon>
        <taxon>Pseudomonadota</taxon>
        <taxon>Gammaproteobacteria</taxon>
        <taxon>Vibrionales</taxon>
        <taxon>Vibrionaceae</taxon>
        <taxon>Vibrio</taxon>
    </lineage>
</organism>
<reference evidence="1 2" key="1">
    <citation type="journal article" date="2017" name="Appl. Environ. Microbiol.">
        <title>Parallel evolution of two clades of a major Atlantic endemic Vibrio parahaemolyticus pathogen lineage by independent acquisition of related pathogenicity islands.</title>
        <authorList>
            <person name="Xu F."/>
            <person name="Gonzalez-Escalona N."/>
            <person name="Drees K.P."/>
            <person name="Sebra R.P."/>
            <person name="Cooper V.S."/>
            <person name="Jones S.H."/>
            <person name="Whistler C.A."/>
        </authorList>
    </citation>
    <scope>NUCLEOTIDE SEQUENCE [LARGE SCALE GENOMIC DNA]</scope>
    <source>
        <strain evidence="1 2">MAVP-3</strain>
    </source>
</reference>
<dbReference type="OMA" id="YDIAYMN"/>
<accession>A0A227JGL4</accession>